<dbReference type="OrthoDB" id="3687641at2759"/>
<evidence type="ECO:0000256" key="1">
    <source>
        <dbReference type="ARBA" id="ARBA00035112"/>
    </source>
</evidence>
<dbReference type="EMBL" id="JAGPXC010000015">
    <property type="protein sequence ID" value="KAH6638692.1"/>
    <property type="molecule type" value="Genomic_DNA"/>
</dbReference>
<keyword evidence="3" id="KW-1185">Reference proteome</keyword>
<dbReference type="AlphaFoldDB" id="A0A9P8UB55"/>
<protein>
    <submittedName>
        <fullName evidence="2">Uncharacterized protein</fullName>
    </submittedName>
</protein>
<accession>A0A9P8UB55</accession>
<dbReference type="Proteomes" id="UP000758603">
    <property type="component" value="Unassembled WGS sequence"/>
</dbReference>
<dbReference type="RefSeq" id="XP_045950964.1">
    <property type="nucleotide sequence ID" value="XM_046098991.1"/>
</dbReference>
<dbReference type="InterPro" id="IPR021765">
    <property type="entry name" value="UstYa-like"/>
</dbReference>
<organism evidence="2 3">
    <name type="scientific">Truncatella angustata</name>
    <dbReference type="NCBI Taxonomy" id="152316"/>
    <lineage>
        <taxon>Eukaryota</taxon>
        <taxon>Fungi</taxon>
        <taxon>Dikarya</taxon>
        <taxon>Ascomycota</taxon>
        <taxon>Pezizomycotina</taxon>
        <taxon>Sordariomycetes</taxon>
        <taxon>Xylariomycetidae</taxon>
        <taxon>Amphisphaeriales</taxon>
        <taxon>Sporocadaceae</taxon>
        <taxon>Truncatella</taxon>
    </lineage>
</organism>
<dbReference type="Pfam" id="PF11807">
    <property type="entry name" value="UstYa"/>
    <property type="match status" value="1"/>
</dbReference>
<feature type="non-terminal residue" evidence="2">
    <location>
        <position position="1"/>
    </location>
</feature>
<evidence type="ECO:0000313" key="2">
    <source>
        <dbReference type="EMBL" id="KAH6638692.1"/>
    </source>
</evidence>
<name>A0A9P8UB55_9PEZI</name>
<dbReference type="GO" id="GO:0043386">
    <property type="term" value="P:mycotoxin biosynthetic process"/>
    <property type="evidence" value="ECO:0007669"/>
    <property type="project" value="InterPro"/>
</dbReference>
<gene>
    <name evidence="2" type="ORF">BKA67DRAFT_528918</name>
</gene>
<evidence type="ECO:0000313" key="3">
    <source>
        <dbReference type="Proteomes" id="UP000758603"/>
    </source>
</evidence>
<reference evidence="2" key="1">
    <citation type="journal article" date="2021" name="Nat. Commun.">
        <title>Genetic determinants of endophytism in the Arabidopsis root mycobiome.</title>
        <authorList>
            <person name="Mesny F."/>
            <person name="Miyauchi S."/>
            <person name="Thiergart T."/>
            <person name="Pickel B."/>
            <person name="Atanasova L."/>
            <person name="Karlsson M."/>
            <person name="Huettel B."/>
            <person name="Barry K.W."/>
            <person name="Haridas S."/>
            <person name="Chen C."/>
            <person name="Bauer D."/>
            <person name="Andreopoulos W."/>
            <person name="Pangilinan J."/>
            <person name="LaButti K."/>
            <person name="Riley R."/>
            <person name="Lipzen A."/>
            <person name="Clum A."/>
            <person name="Drula E."/>
            <person name="Henrissat B."/>
            <person name="Kohler A."/>
            <person name="Grigoriev I.V."/>
            <person name="Martin F.M."/>
            <person name="Hacquard S."/>
        </authorList>
    </citation>
    <scope>NUCLEOTIDE SEQUENCE</scope>
    <source>
        <strain evidence="2">MPI-SDFR-AT-0073</strain>
    </source>
</reference>
<comment type="similarity">
    <text evidence="1">Belongs to the ustYa family.</text>
</comment>
<sequence length="75" mass="8580">GRFFLLPEKQAMDTWGPGYEQFYAPGAGGYATELKVTQALHCLDHLREAFYPDYYPLNSAIHGMIHQNHCLDHLL</sequence>
<proteinExistence type="inferred from homology"/>
<comment type="caution">
    <text evidence="2">The sequence shown here is derived from an EMBL/GenBank/DDBJ whole genome shotgun (WGS) entry which is preliminary data.</text>
</comment>
<dbReference type="GeneID" id="70127883"/>